<reference evidence="1" key="1">
    <citation type="submission" date="2018-05" db="EMBL/GenBank/DDBJ databases">
        <authorList>
            <person name="Lanie J.A."/>
            <person name="Ng W.-L."/>
            <person name="Kazmierczak K.M."/>
            <person name="Andrzejewski T.M."/>
            <person name="Davidsen T.M."/>
            <person name="Wayne K.J."/>
            <person name="Tettelin H."/>
            <person name="Glass J.I."/>
            <person name="Rusch D."/>
            <person name="Podicherti R."/>
            <person name="Tsui H.-C.T."/>
            <person name="Winkler M.E."/>
        </authorList>
    </citation>
    <scope>NUCLEOTIDE SEQUENCE</scope>
</reference>
<organism evidence="1">
    <name type="scientific">marine metagenome</name>
    <dbReference type="NCBI Taxonomy" id="408172"/>
    <lineage>
        <taxon>unclassified sequences</taxon>
        <taxon>metagenomes</taxon>
        <taxon>ecological metagenomes</taxon>
    </lineage>
</organism>
<sequence length="151" mass="17519">MGEDLMDPFAYRDTNASKWSKFMGWDIPGGNTEDDNSYLDQQNEMNLDPFQDFKFGMNMPTFGLIKGGLDTGAGLFNAFNKFREFGLREDMFDEQKRLAERDYLDAKGLRNIKFDKMDYNRAERNNFKQAYGGPEGNYIMEDPVNRRSLAV</sequence>
<protein>
    <submittedName>
        <fullName evidence="1">Uncharacterized protein</fullName>
    </submittedName>
</protein>
<evidence type="ECO:0000313" key="1">
    <source>
        <dbReference type="EMBL" id="SVE59774.1"/>
    </source>
</evidence>
<proteinExistence type="predicted"/>
<accession>A0A383ET77</accession>
<gene>
    <name evidence="1" type="ORF">METZ01_LOCUS512628</name>
</gene>
<name>A0A383ET77_9ZZZZ</name>
<dbReference type="EMBL" id="UINC01228458">
    <property type="protein sequence ID" value="SVE59774.1"/>
    <property type="molecule type" value="Genomic_DNA"/>
</dbReference>
<dbReference type="AlphaFoldDB" id="A0A383ET77"/>